<evidence type="ECO:0000313" key="4">
    <source>
        <dbReference type="EMBL" id="OIV36824.1"/>
    </source>
</evidence>
<dbReference type="PANTHER" id="PTHR33392">
    <property type="entry name" value="POLYISOPRENYL-TEICHOIC ACID--PEPTIDOGLYCAN TEICHOIC ACID TRANSFERASE TAGU"/>
    <property type="match status" value="1"/>
</dbReference>
<dbReference type="Proteomes" id="UP000243342">
    <property type="component" value="Unassembled WGS sequence"/>
</dbReference>
<evidence type="ECO:0000256" key="1">
    <source>
        <dbReference type="ARBA" id="ARBA00006068"/>
    </source>
</evidence>
<dbReference type="PANTHER" id="PTHR33392:SF6">
    <property type="entry name" value="POLYISOPRENYL-TEICHOIC ACID--PEPTIDOGLYCAN TEICHOIC ACID TRANSFERASE TAGU"/>
    <property type="match status" value="1"/>
</dbReference>
<organism evidence="4 5">
    <name type="scientific">Mangrovactinospora gilvigrisea</name>
    <dbReference type="NCBI Taxonomy" id="1428644"/>
    <lineage>
        <taxon>Bacteria</taxon>
        <taxon>Bacillati</taxon>
        <taxon>Actinomycetota</taxon>
        <taxon>Actinomycetes</taxon>
        <taxon>Kitasatosporales</taxon>
        <taxon>Streptomycetaceae</taxon>
        <taxon>Mangrovactinospora</taxon>
    </lineage>
</organism>
<dbReference type="OrthoDB" id="9782542at2"/>
<dbReference type="Pfam" id="PF03816">
    <property type="entry name" value="LytR_cpsA_psr"/>
    <property type="match status" value="1"/>
</dbReference>
<keyword evidence="2" id="KW-0472">Membrane</keyword>
<dbReference type="STRING" id="1428644.BIV57_14255"/>
<dbReference type="AlphaFoldDB" id="A0A1J7C5J7"/>
<reference evidence="4 5" key="1">
    <citation type="submission" date="2016-10" db="EMBL/GenBank/DDBJ databases">
        <title>Genome sequence of Streptomyces gilvigriseus MUSC 26.</title>
        <authorList>
            <person name="Lee L.-H."/>
            <person name="Ser H.-L."/>
        </authorList>
    </citation>
    <scope>NUCLEOTIDE SEQUENCE [LARGE SCALE GENOMIC DNA]</scope>
    <source>
        <strain evidence="4 5">MUSC 26</strain>
    </source>
</reference>
<sequence>MARHRKTRGGARGPGRPRRLGRRIALVVCAVLVVLGGAGGFAYYKLDGNLHGVDIDKALGKDRPKKVDNGAENILVLGSDSRSGANGAYGRDEGSARSDTAMVLHLAKGRKSGTLISIPRDTLVDRPSCTAPNGSTTAAASGVMFNSAYSAGGPACSVKTVEKLTGVRMDHFVEIDFAGFTKVVDALGGVTVDIPQDIDDNDSHLHITKGVHKLDGKQALGLVRTRHGVGDGSDLGRIKLQQLFIRSLMKQVESSSLLTSPTKLYRTADAATKTVTTDSGLDSLSSLTSFARSMSGLTGSRLKTVTMPVQYDPSNPNRVIPINSEMTRLWTAVQHDRPVPAVKGTAE</sequence>
<dbReference type="InterPro" id="IPR004474">
    <property type="entry name" value="LytR_CpsA_psr"/>
</dbReference>
<dbReference type="RefSeq" id="WP_071657224.1">
    <property type="nucleotide sequence ID" value="NZ_MLCF01000074.1"/>
</dbReference>
<accession>A0A1J7C5J7</accession>
<keyword evidence="2" id="KW-1133">Transmembrane helix</keyword>
<feature type="transmembrane region" description="Helical" evidence="2">
    <location>
        <begin position="20"/>
        <end position="44"/>
    </location>
</feature>
<evidence type="ECO:0000259" key="3">
    <source>
        <dbReference type="Pfam" id="PF03816"/>
    </source>
</evidence>
<proteinExistence type="inferred from homology"/>
<dbReference type="EMBL" id="MLCF01000074">
    <property type="protein sequence ID" value="OIV36824.1"/>
    <property type="molecule type" value="Genomic_DNA"/>
</dbReference>
<keyword evidence="5" id="KW-1185">Reference proteome</keyword>
<name>A0A1J7C5J7_9ACTN</name>
<dbReference type="NCBIfam" id="TIGR00350">
    <property type="entry name" value="lytR_cpsA_psr"/>
    <property type="match status" value="1"/>
</dbReference>
<dbReference type="InterPro" id="IPR050922">
    <property type="entry name" value="LytR/CpsA/Psr_CW_biosynth"/>
</dbReference>
<dbReference type="Gene3D" id="3.40.630.190">
    <property type="entry name" value="LCP protein"/>
    <property type="match status" value="1"/>
</dbReference>
<evidence type="ECO:0000313" key="5">
    <source>
        <dbReference type="Proteomes" id="UP000243342"/>
    </source>
</evidence>
<comment type="caution">
    <text evidence="4">The sequence shown here is derived from an EMBL/GenBank/DDBJ whole genome shotgun (WGS) entry which is preliminary data.</text>
</comment>
<evidence type="ECO:0000256" key="2">
    <source>
        <dbReference type="SAM" id="Phobius"/>
    </source>
</evidence>
<keyword evidence="2" id="KW-0812">Transmembrane</keyword>
<comment type="similarity">
    <text evidence="1">Belongs to the LytR/CpsA/Psr (LCP) family.</text>
</comment>
<protein>
    <submittedName>
        <fullName evidence="4">Transcriptional regulator</fullName>
    </submittedName>
</protein>
<feature type="domain" description="Cell envelope-related transcriptional attenuator" evidence="3">
    <location>
        <begin position="97"/>
        <end position="253"/>
    </location>
</feature>
<gene>
    <name evidence="4" type="ORF">BIV57_14255</name>
</gene>